<organism evidence="2">
    <name type="scientific">Siphoviridae sp. ctOkv13</name>
    <dbReference type="NCBI Taxonomy" id="2826314"/>
    <lineage>
        <taxon>Viruses</taxon>
        <taxon>Duplodnaviria</taxon>
        <taxon>Heunggongvirae</taxon>
        <taxon>Uroviricota</taxon>
        <taxon>Caudoviricetes</taxon>
    </lineage>
</organism>
<feature type="domain" description="Major tropism determinant N-terminal" evidence="1">
    <location>
        <begin position="12"/>
        <end position="47"/>
    </location>
</feature>
<evidence type="ECO:0000313" key="2">
    <source>
        <dbReference type="EMBL" id="DAD76573.1"/>
    </source>
</evidence>
<proteinExistence type="predicted"/>
<dbReference type="InterPro" id="IPR041352">
    <property type="entry name" value="Mtd_N"/>
</dbReference>
<protein>
    <submittedName>
        <fullName evidence="2">Hyaluronidase</fullName>
    </submittedName>
</protein>
<dbReference type="Pfam" id="PF18454">
    <property type="entry name" value="Mtd_N"/>
    <property type="match status" value="1"/>
</dbReference>
<dbReference type="EMBL" id="BK014805">
    <property type="protein sequence ID" value="DAD76573.1"/>
    <property type="molecule type" value="Genomic_DNA"/>
</dbReference>
<evidence type="ECO:0000259" key="1">
    <source>
        <dbReference type="Pfam" id="PF18454"/>
    </source>
</evidence>
<sequence length="371" mass="38026">MADTQIKTRILLRNDVATAWTTANPVLMKGEIGIETDTNKFKIGDGVKAWSALPYVGTQVKVTGEGEVITGASVGADGTLTLTRGKLYLDDVLLEAPLTYTANIGVKTVPASGSGTIGTAGGTLLAALNEILATAKDPTVTNPSVSISLTGAGAKEVGTSFTPSYSVSFNAGSYQYGPATGITATYAVSDTASHTATAASGSFDAFTVGDTTNYKVSVTATHTEGAIPKNNLGSEVPSKKIASGTKSADSGAVTGYRNSFWGSVTSKDGTPTSAVIRGLSGKKNSAISAGYTGDASEAVGAMRVIIAVPSPRTITSIKDVNGLNAEAFSAFTHITVNVEGVNGYEAKTYNVYYKDNAAANDKANKWHFTVA</sequence>
<name>A0A8S5M2Q6_9CAUD</name>
<accession>A0A8S5M2Q6</accession>
<dbReference type="SUPFAM" id="SSF69349">
    <property type="entry name" value="Phage fibre proteins"/>
    <property type="match status" value="1"/>
</dbReference>
<reference evidence="2" key="1">
    <citation type="journal article" date="2021" name="Proc. Natl. Acad. Sci. U.S.A.">
        <title>A Catalog of Tens of Thousands of Viruses from Human Metagenomes Reveals Hidden Associations with Chronic Diseases.</title>
        <authorList>
            <person name="Tisza M.J."/>
            <person name="Buck C.B."/>
        </authorList>
    </citation>
    <scope>NUCLEOTIDE SEQUENCE</scope>
    <source>
        <strain evidence="2">CtOkv13</strain>
    </source>
</reference>